<evidence type="ECO:0000313" key="3">
    <source>
        <dbReference type="Proteomes" id="UP000050940"/>
    </source>
</evidence>
<keyword evidence="3" id="KW-1185">Reference proteome</keyword>
<name>A0A0R0EBG4_9GAMM</name>
<accession>A0A0R0EBG4</accession>
<dbReference type="AlphaFoldDB" id="A0A0R0EBG4"/>
<gene>
    <name evidence="2" type="ORF">ABB34_02590</name>
</gene>
<protein>
    <submittedName>
        <fullName evidence="2">Uncharacterized protein</fullName>
    </submittedName>
</protein>
<reference evidence="2 3" key="1">
    <citation type="submission" date="2015-05" db="EMBL/GenBank/DDBJ databases">
        <title>Genome sequencing and analysis of members of genus Stenotrophomonas.</title>
        <authorList>
            <person name="Patil P.P."/>
            <person name="Midha S."/>
            <person name="Patil P.B."/>
        </authorList>
    </citation>
    <scope>NUCLEOTIDE SEQUENCE [LARGE SCALE GENOMIC DNA]</scope>
    <source>
        <strain evidence="2 3">JCM 16244</strain>
    </source>
</reference>
<dbReference type="Proteomes" id="UP000050940">
    <property type="component" value="Unassembled WGS sequence"/>
</dbReference>
<comment type="caution">
    <text evidence="2">The sequence shown here is derived from an EMBL/GenBank/DDBJ whole genome shotgun (WGS) entry which is preliminary data.</text>
</comment>
<dbReference type="PATRIC" id="fig|659018.3.peg.377"/>
<dbReference type="RefSeq" id="WP_057639682.1">
    <property type="nucleotide sequence ID" value="NZ_LDJP01000012.1"/>
</dbReference>
<sequence length="83" mass="8721">MDLKHCRPALPALAAAGTLLLLGCTLSMPAGRSAAPTPDAGLAGEAAEAEADLPEKARRHARRVRTSLSLPYFSFARPLNPRS</sequence>
<dbReference type="PROSITE" id="PS51257">
    <property type="entry name" value="PROKAR_LIPOPROTEIN"/>
    <property type="match status" value="1"/>
</dbReference>
<proteinExistence type="predicted"/>
<evidence type="ECO:0000313" key="2">
    <source>
        <dbReference type="EMBL" id="KRG87873.1"/>
    </source>
</evidence>
<dbReference type="EMBL" id="LDJP01000012">
    <property type="protein sequence ID" value="KRG87873.1"/>
    <property type="molecule type" value="Genomic_DNA"/>
</dbReference>
<dbReference type="STRING" id="659018.ABB34_02590"/>
<organism evidence="2 3">
    <name type="scientific">Stenotrophomonas daejeonensis</name>
    <dbReference type="NCBI Taxonomy" id="659018"/>
    <lineage>
        <taxon>Bacteria</taxon>
        <taxon>Pseudomonadati</taxon>
        <taxon>Pseudomonadota</taxon>
        <taxon>Gammaproteobacteria</taxon>
        <taxon>Lysobacterales</taxon>
        <taxon>Lysobacteraceae</taxon>
        <taxon>Stenotrophomonas</taxon>
    </lineage>
</organism>
<feature type="region of interest" description="Disordered" evidence="1">
    <location>
        <begin position="32"/>
        <end position="58"/>
    </location>
</feature>
<evidence type="ECO:0000256" key="1">
    <source>
        <dbReference type="SAM" id="MobiDB-lite"/>
    </source>
</evidence>